<protein>
    <submittedName>
        <fullName evidence="2">Calcineurin-like phosphoesterase</fullName>
    </submittedName>
</protein>
<evidence type="ECO:0000259" key="1">
    <source>
        <dbReference type="Pfam" id="PF00149"/>
    </source>
</evidence>
<keyword evidence="3" id="KW-1185">Reference proteome</keyword>
<proteinExistence type="predicted"/>
<organism evidence="2 3">
    <name type="scientific">Siphonobacter aquaeclarae</name>
    <dbReference type="NCBI Taxonomy" id="563176"/>
    <lineage>
        <taxon>Bacteria</taxon>
        <taxon>Pseudomonadati</taxon>
        <taxon>Bacteroidota</taxon>
        <taxon>Cytophagia</taxon>
        <taxon>Cytophagales</taxon>
        <taxon>Cytophagaceae</taxon>
        <taxon>Siphonobacter</taxon>
    </lineage>
</organism>
<dbReference type="EMBL" id="FNGS01000004">
    <property type="protein sequence ID" value="SDM05113.1"/>
    <property type="molecule type" value="Genomic_DNA"/>
</dbReference>
<dbReference type="Proteomes" id="UP000198901">
    <property type="component" value="Unassembled WGS sequence"/>
</dbReference>
<dbReference type="AlphaFoldDB" id="A0A1G9Q2G5"/>
<accession>A0A1G9Q2G5</accession>
<dbReference type="InterPro" id="IPR029052">
    <property type="entry name" value="Metallo-depent_PP-like"/>
</dbReference>
<reference evidence="2 3" key="1">
    <citation type="submission" date="2016-10" db="EMBL/GenBank/DDBJ databases">
        <authorList>
            <person name="de Groot N.N."/>
        </authorList>
    </citation>
    <scope>NUCLEOTIDE SEQUENCE [LARGE SCALE GENOMIC DNA]</scope>
    <source>
        <strain evidence="2 3">DSM 21668</strain>
    </source>
</reference>
<feature type="domain" description="Calcineurin-like phosphoesterase" evidence="1">
    <location>
        <begin position="98"/>
        <end position="298"/>
    </location>
</feature>
<evidence type="ECO:0000313" key="2">
    <source>
        <dbReference type="EMBL" id="SDM05113.1"/>
    </source>
</evidence>
<dbReference type="SUPFAM" id="SSF56300">
    <property type="entry name" value="Metallo-dependent phosphatases"/>
    <property type="match status" value="1"/>
</dbReference>
<dbReference type="OrthoDB" id="606379at2"/>
<name>A0A1G9Q2G5_9BACT</name>
<gene>
    <name evidence="2" type="ORF">SAMN04488090_2437</name>
</gene>
<dbReference type="GO" id="GO:0016787">
    <property type="term" value="F:hydrolase activity"/>
    <property type="evidence" value="ECO:0007669"/>
    <property type="project" value="InterPro"/>
</dbReference>
<dbReference type="STRING" id="563176.SAMN04488090_2437"/>
<dbReference type="InterPro" id="IPR004843">
    <property type="entry name" value="Calcineurin-like_PHP"/>
</dbReference>
<dbReference type="Gene3D" id="3.60.21.10">
    <property type="match status" value="1"/>
</dbReference>
<evidence type="ECO:0000313" key="3">
    <source>
        <dbReference type="Proteomes" id="UP000198901"/>
    </source>
</evidence>
<sequence>MPAAVPKPRRLVRSVKDYVNLGHNKVENHLKTQQSELKEELKPTDTVTYRIGQFLWTNFFGFVYHYVKSRFGRRHPYSAYPKQDDSGVYRIPPVASFALLSDWASDTEESDKVGRLAARYEPDYSIHLGDVYFVGTQKEVAANFLIPEASWPWGRCGSLALSGNHEMYSNGRAFFETLLPKMWIEQSGIRVVQKAGFFCLENDYWRVVGLDTGYTSVRNPVMEILRPPDCRLKDAQLHWLRDQVRLGNPEDRRGLLFLSHHPPFSVFREAFPEPARQLVSLLGAAKRPAAWIWGHEHRLIVYSGQPLSGEWPVHGRCIGHGGMPVELDEPADISPIVFRDDRIRTRLKRKNLGYNGFAYLRLDGPEALIQYVDLDNTLVYQEVLRIEEGAVVVEG</sequence>
<dbReference type="Pfam" id="PF00149">
    <property type="entry name" value="Metallophos"/>
    <property type="match status" value="1"/>
</dbReference>